<evidence type="ECO:0008006" key="4">
    <source>
        <dbReference type="Google" id="ProtNLM"/>
    </source>
</evidence>
<evidence type="ECO:0000313" key="3">
    <source>
        <dbReference type="Proteomes" id="UP000688137"/>
    </source>
</evidence>
<dbReference type="EMBL" id="CAJJDM010000077">
    <property type="protein sequence ID" value="CAD8085398.1"/>
    <property type="molecule type" value="Genomic_DNA"/>
</dbReference>
<dbReference type="Proteomes" id="UP000688137">
    <property type="component" value="Unassembled WGS sequence"/>
</dbReference>
<keyword evidence="1" id="KW-0472">Membrane</keyword>
<evidence type="ECO:0000313" key="2">
    <source>
        <dbReference type="EMBL" id="CAD8085398.1"/>
    </source>
</evidence>
<gene>
    <name evidence="2" type="ORF">PPRIM_AZ9-3.1.T0740116</name>
</gene>
<accession>A0A8S1MYB5</accession>
<keyword evidence="1" id="KW-1133">Transmembrane helix</keyword>
<dbReference type="AlphaFoldDB" id="A0A8S1MYB5"/>
<organism evidence="2 3">
    <name type="scientific">Paramecium primaurelia</name>
    <dbReference type="NCBI Taxonomy" id="5886"/>
    <lineage>
        <taxon>Eukaryota</taxon>
        <taxon>Sar</taxon>
        <taxon>Alveolata</taxon>
        <taxon>Ciliophora</taxon>
        <taxon>Intramacronucleata</taxon>
        <taxon>Oligohymenophorea</taxon>
        <taxon>Peniculida</taxon>
        <taxon>Parameciidae</taxon>
        <taxon>Paramecium</taxon>
    </lineage>
</organism>
<feature type="transmembrane region" description="Helical" evidence="1">
    <location>
        <begin position="124"/>
        <end position="150"/>
    </location>
</feature>
<proteinExistence type="predicted"/>
<keyword evidence="3" id="KW-1185">Reference proteome</keyword>
<feature type="transmembrane region" description="Helical" evidence="1">
    <location>
        <begin position="84"/>
        <end position="104"/>
    </location>
</feature>
<comment type="caution">
    <text evidence="2">The sequence shown here is derived from an EMBL/GenBank/DDBJ whole genome shotgun (WGS) entry which is preliminary data.</text>
</comment>
<evidence type="ECO:0000256" key="1">
    <source>
        <dbReference type="SAM" id="Phobius"/>
    </source>
</evidence>
<protein>
    <recommendedName>
        <fullName evidence="4">Transmembrane protein</fullName>
    </recommendedName>
</protein>
<keyword evidence="1" id="KW-0812">Transmembrane</keyword>
<name>A0A8S1MYB5_PARPR</name>
<sequence length="172" mass="21091">MKRQLKLDYQIVKQDFLKFNDLVQRFKNQNITSQDVFKLAEEFQEQYYDFVIFKIHMNKIFWQSWGLELANIQLMLMSRFLLKMLELSIIFYKFITQLQVLQLYTCPGWVNIEMAVDDAELTIYQGVLMHIIYIFKGLNIIIHYCFTLWINFNCFYMKNYFDMSFNFYITIM</sequence>
<reference evidence="2" key="1">
    <citation type="submission" date="2021-01" db="EMBL/GenBank/DDBJ databases">
        <authorList>
            <consortium name="Genoscope - CEA"/>
            <person name="William W."/>
        </authorList>
    </citation>
    <scope>NUCLEOTIDE SEQUENCE</scope>
</reference>